<reference evidence="1 2" key="1">
    <citation type="journal article" date="2021" name="Sci. Rep.">
        <title>The genome of the diatom Chaetoceros tenuissimus carries an ancient integrated fragment of an extant virus.</title>
        <authorList>
            <person name="Hongo Y."/>
            <person name="Kimura K."/>
            <person name="Takaki Y."/>
            <person name="Yoshida Y."/>
            <person name="Baba S."/>
            <person name="Kobayashi G."/>
            <person name="Nagasaki K."/>
            <person name="Hano T."/>
            <person name="Tomaru Y."/>
        </authorList>
    </citation>
    <scope>NUCLEOTIDE SEQUENCE [LARGE SCALE GENOMIC DNA]</scope>
    <source>
        <strain evidence="1 2">NIES-3715</strain>
    </source>
</reference>
<sequence>MSIEENIGAMETHTSNARSVLDKATSSYLLVFYGKKKSIDSFHQSSSCCVFTDSSAESLEKIFQDVQSLLNQGISSENMNNNVVQRDTCCVRGIHFVDYDFHQLPSNIGAVFPDVRQCSFYQCPNFDSFQSTLEQFPALTTIAARDCPSLTSLTSLYFIPDDIHLQAIRINNCGLRVEHQNDWEKGLKSLGKHGLNNASSGLVLNITSCKHLKRLPSSIHYLRNVLSCLRLESNEKLHYLPQSIGLLSRMVEFQLIHCPNIYALPTSMSGLRHNCKVSITGNEKLVRKIHNDVFLSQVEHWQKSIAANSDDEEMSDNDRSSTCPQTVSRRVSLDMSYYSEKVQKMKAYYNQSRIRQFKATVDLTILLRRAKYRAIHRIYLPPDLLGQQGGHGYYRCLERFDSMRELLDDE</sequence>
<evidence type="ECO:0000313" key="1">
    <source>
        <dbReference type="EMBL" id="GFH49615.1"/>
    </source>
</evidence>
<proteinExistence type="predicted"/>
<accession>A0AAD3CRA9</accession>
<dbReference type="EMBL" id="BLLK01000038">
    <property type="protein sequence ID" value="GFH49615.1"/>
    <property type="molecule type" value="Genomic_DNA"/>
</dbReference>
<protein>
    <submittedName>
        <fullName evidence="1">Uncharacterized protein</fullName>
    </submittedName>
</protein>
<dbReference type="InterPro" id="IPR032675">
    <property type="entry name" value="LRR_dom_sf"/>
</dbReference>
<gene>
    <name evidence="1" type="ORF">CTEN210_06091</name>
</gene>
<dbReference type="SUPFAM" id="SSF52058">
    <property type="entry name" value="L domain-like"/>
    <property type="match status" value="1"/>
</dbReference>
<dbReference type="PANTHER" id="PTHR36766">
    <property type="entry name" value="PLANT BROAD-SPECTRUM MILDEW RESISTANCE PROTEIN RPW8"/>
    <property type="match status" value="1"/>
</dbReference>
<dbReference type="AlphaFoldDB" id="A0AAD3CRA9"/>
<organism evidence="1 2">
    <name type="scientific">Chaetoceros tenuissimus</name>
    <dbReference type="NCBI Taxonomy" id="426638"/>
    <lineage>
        <taxon>Eukaryota</taxon>
        <taxon>Sar</taxon>
        <taxon>Stramenopiles</taxon>
        <taxon>Ochrophyta</taxon>
        <taxon>Bacillariophyta</taxon>
        <taxon>Coscinodiscophyceae</taxon>
        <taxon>Chaetocerotophycidae</taxon>
        <taxon>Chaetocerotales</taxon>
        <taxon>Chaetocerotaceae</taxon>
        <taxon>Chaetoceros</taxon>
    </lineage>
</organism>
<evidence type="ECO:0000313" key="2">
    <source>
        <dbReference type="Proteomes" id="UP001054902"/>
    </source>
</evidence>
<name>A0AAD3CRA9_9STRA</name>
<dbReference type="Proteomes" id="UP001054902">
    <property type="component" value="Unassembled WGS sequence"/>
</dbReference>
<keyword evidence="2" id="KW-1185">Reference proteome</keyword>
<dbReference type="PANTHER" id="PTHR36766:SF64">
    <property type="entry name" value="OS12G0206100 PROTEIN"/>
    <property type="match status" value="1"/>
</dbReference>
<dbReference type="Gene3D" id="3.80.10.10">
    <property type="entry name" value="Ribonuclease Inhibitor"/>
    <property type="match status" value="1"/>
</dbReference>
<comment type="caution">
    <text evidence="1">The sequence shown here is derived from an EMBL/GenBank/DDBJ whole genome shotgun (WGS) entry which is preliminary data.</text>
</comment>